<proteinExistence type="predicted"/>
<feature type="region of interest" description="Disordered" evidence="1">
    <location>
        <begin position="268"/>
        <end position="297"/>
    </location>
</feature>
<sequence>MPRDYIAHLMGISGCRITPGPRGEGPHQVAYFQMYVTDKSLTAARENGHYAKHITGPQALRNHDSASRFFMGLLSLYRSANNANACSARVELRVPLEHALSVLIEFDGEVIADSLIALEPSVYWGWKEWSVEALRLVWELGFDGGRFKSAIPNAVLVNMAVPWLLNSIQATIDTKSASRSLMRAILPLSRGDEVMQDEHLLYPTPLSNPDGDPLRVPAAVRGAIFIRLIEQDETGTPLFPGARFVDDDACRTLLNDCLPNILQSITLGRSNGRRRDPTRIRNKIKQRPLPPPNEGGPPSIDIELPNLQALTIGPADDNGHITPTALFNNTTFSAEVSSILRQFAPDLMNVSPNARDIEFGSVCRLTEAEREDLTIDIFQERNLASILNTCRWMRASSDMWRFVFDKLFPAKGKQVEAQNFSRAVYYNAWASLTNSADEETVETIRTTLYTSIFKHLFWLPHAKCDRIWETRDRNRTQVFHQFPPQKPNLPTVNILINGNLDPKWEITAV</sequence>
<dbReference type="EMBL" id="QPFP01000098">
    <property type="protein sequence ID" value="TEB22040.1"/>
    <property type="molecule type" value="Genomic_DNA"/>
</dbReference>
<dbReference type="PROSITE" id="PS51257">
    <property type="entry name" value="PROKAR_LIPOPROTEIN"/>
    <property type="match status" value="1"/>
</dbReference>
<evidence type="ECO:0000256" key="1">
    <source>
        <dbReference type="SAM" id="MobiDB-lite"/>
    </source>
</evidence>
<dbReference type="STRING" id="71717.A0A4Y7SJH8"/>
<dbReference type="OrthoDB" id="3261690at2759"/>
<name>A0A4Y7SJH8_COPMI</name>
<dbReference type="AlphaFoldDB" id="A0A4Y7SJH8"/>
<organism evidence="2 3">
    <name type="scientific">Coprinellus micaceus</name>
    <name type="common">Glistening ink-cap mushroom</name>
    <name type="synonym">Coprinus micaceus</name>
    <dbReference type="NCBI Taxonomy" id="71717"/>
    <lineage>
        <taxon>Eukaryota</taxon>
        <taxon>Fungi</taxon>
        <taxon>Dikarya</taxon>
        <taxon>Basidiomycota</taxon>
        <taxon>Agaricomycotina</taxon>
        <taxon>Agaricomycetes</taxon>
        <taxon>Agaricomycetidae</taxon>
        <taxon>Agaricales</taxon>
        <taxon>Agaricineae</taxon>
        <taxon>Psathyrellaceae</taxon>
        <taxon>Coprinellus</taxon>
    </lineage>
</organism>
<gene>
    <name evidence="2" type="ORF">FA13DRAFT_1716382</name>
</gene>
<accession>A0A4Y7SJH8</accession>
<dbReference type="Proteomes" id="UP000298030">
    <property type="component" value="Unassembled WGS sequence"/>
</dbReference>
<reference evidence="2 3" key="1">
    <citation type="journal article" date="2019" name="Nat. Ecol. Evol.">
        <title>Megaphylogeny resolves global patterns of mushroom evolution.</title>
        <authorList>
            <person name="Varga T."/>
            <person name="Krizsan K."/>
            <person name="Foldi C."/>
            <person name="Dima B."/>
            <person name="Sanchez-Garcia M."/>
            <person name="Sanchez-Ramirez S."/>
            <person name="Szollosi G.J."/>
            <person name="Szarkandi J.G."/>
            <person name="Papp V."/>
            <person name="Albert L."/>
            <person name="Andreopoulos W."/>
            <person name="Angelini C."/>
            <person name="Antonin V."/>
            <person name="Barry K.W."/>
            <person name="Bougher N.L."/>
            <person name="Buchanan P."/>
            <person name="Buyck B."/>
            <person name="Bense V."/>
            <person name="Catcheside P."/>
            <person name="Chovatia M."/>
            <person name="Cooper J."/>
            <person name="Damon W."/>
            <person name="Desjardin D."/>
            <person name="Finy P."/>
            <person name="Geml J."/>
            <person name="Haridas S."/>
            <person name="Hughes K."/>
            <person name="Justo A."/>
            <person name="Karasinski D."/>
            <person name="Kautmanova I."/>
            <person name="Kiss B."/>
            <person name="Kocsube S."/>
            <person name="Kotiranta H."/>
            <person name="LaButti K.M."/>
            <person name="Lechner B.E."/>
            <person name="Liimatainen K."/>
            <person name="Lipzen A."/>
            <person name="Lukacs Z."/>
            <person name="Mihaltcheva S."/>
            <person name="Morgado L.N."/>
            <person name="Niskanen T."/>
            <person name="Noordeloos M.E."/>
            <person name="Ohm R.A."/>
            <person name="Ortiz-Santana B."/>
            <person name="Ovrebo C."/>
            <person name="Racz N."/>
            <person name="Riley R."/>
            <person name="Savchenko A."/>
            <person name="Shiryaev A."/>
            <person name="Soop K."/>
            <person name="Spirin V."/>
            <person name="Szebenyi C."/>
            <person name="Tomsovsky M."/>
            <person name="Tulloss R.E."/>
            <person name="Uehling J."/>
            <person name="Grigoriev I.V."/>
            <person name="Vagvolgyi C."/>
            <person name="Papp T."/>
            <person name="Martin F.M."/>
            <person name="Miettinen O."/>
            <person name="Hibbett D.S."/>
            <person name="Nagy L.G."/>
        </authorList>
    </citation>
    <scope>NUCLEOTIDE SEQUENCE [LARGE SCALE GENOMIC DNA]</scope>
    <source>
        <strain evidence="2 3">FP101781</strain>
    </source>
</reference>
<keyword evidence="3" id="KW-1185">Reference proteome</keyword>
<evidence type="ECO:0000313" key="2">
    <source>
        <dbReference type="EMBL" id="TEB22040.1"/>
    </source>
</evidence>
<evidence type="ECO:0000313" key="3">
    <source>
        <dbReference type="Proteomes" id="UP000298030"/>
    </source>
</evidence>
<protein>
    <submittedName>
        <fullName evidence="2">Uncharacterized protein</fullName>
    </submittedName>
</protein>
<comment type="caution">
    <text evidence="2">The sequence shown here is derived from an EMBL/GenBank/DDBJ whole genome shotgun (WGS) entry which is preliminary data.</text>
</comment>